<protein>
    <submittedName>
        <fullName evidence="1">Cof-like hydrolase</fullName>
    </submittedName>
    <submittedName>
        <fullName evidence="4">HAD family phosphatase</fullName>
    </submittedName>
    <submittedName>
        <fullName evidence="2">Haloacid dehalogenase</fullName>
    </submittedName>
    <submittedName>
        <fullName evidence="3">Stress response protein YhaX</fullName>
    </submittedName>
</protein>
<accession>C2PRW1</accession>
<organism evidence="3 7">
    <name type="scientific">Bacillus mycoides</name>
    <dbReference type="NCBI Taxonomy" id="1405"/>
    <lineage>
        <taxon>Bacteria</taxon>
        <taxon>Bacillati</taxon>
        <taxon>Bacillota</taxon>
        <taxon>Bacilli</taxon>
        <taxon>Bacillales</taxon>
        <taxon>Bacillaceae</taxon>
        <taxon>Bacillus</taxon>
        <taxon>Bacillus cereus group</taxon>
    </lineage>
</organism>
<evidence type="ECO:0000313" key="5">
    <source>
        <dbReference type="Proteomes" id="UP000006976"/>
    </source>
</evidence>
<dbReference type="InterPro" id="IPR023214">
    <property type="entry name" value="HAD_sf"/>
</dbReference>
<name>A0A084IXG7_BACMY</name>
<dbReference type="SUPFAM" id="SSF56784">
    <property type="entry name" value="HAD-like"/>
    <property type="match status" value="1"/>
</dbReference>
<dbReference type="AlphaFoldDB" id="A0A084IXG7"/>
<dbReference type="PANTHER" id="PTHR10000">
    <property type="entry name" value="PHOSPHOSERINE PHOSPHATASE"/>
    <property type="match status" value="1"/>
</dbReference>
<dbReference type="KEGG" id="bmyo:BG05_5036"/>
<evidence type="ECO:0000313" key="3">
    <source>
        <dbReference type="EMBL" id="PJN69722.1"/>
    </source>
</evidence>
<dbReference type="EMBL" id="CP065877">
    <property type="protein sequence ID" value="QQA16829.1"/>
    <property type="molecule type" value="Genomic_DNA"/>
</dbReference>
<dbReference type="PATRIC" id="fig|1405.14.peg.6078"/>
<dbReference type="Proteomes" id="UP000596196">
    <property type="component" value="Chromosome"/>
</dbReference>
<sequence length="290" mass="32958">MIYRLLALNIDGTLLYNNGKIAKGIRETIDFVKRKDVYVTLFTNRNFQSAHKIAKALKLDSILVTHGGAFVSASLDKPFAQRRLSEEKTFNIVQVLEHFDCNVRISHERYSIGNRERNTPNLIARTVLSSADPLFYPVQFVDSLGDALRDHPVAAPKIDIVFHTKGEKERGMNTLKKAFQDVEYVECDERHIEILPQNVSKLRGLQLLGEHLNINLSEMVAIGDSVEDLEVIENVGLGVAMGNAPVELKQAADWITRSNTENGVEYMIKEHFRKQFPLPFLKNHKHTPKR</sequence>
<dbReference type="NCBIfam" id="TIGR01484">
    <property type="entry name" value="HAD-SF-IIB"/>
    <property type="match status" value="1"/>
</dbReference>
<accession>A0A0B5S4B6</accession>
<dbReference type="EMBL" id="LRPH01000042">
    <property type="protein sequence ID" value="KWU64863.1"/>
    <property type="molecule type" value="Genomic_DNA"/>
</dbReference>
<evidence type="ECO:0000313" key="6">
    <source>
        <dbReference type="Proteomes" id="UP000065797"/>
    </source>
</evidence>
<evidence type="ECO:0000313" key="4">
    <source>
        <dbReference type="EMBL" id="QQA16829.1"/>
    </source>
</evidence>
<dbReference type="GO" id="GO:0016791">
    <property type="term" value="F:phosphatase activity"/>
    <property type="evidence" value="ECO:0007669"/>
    <property type="project" value="TreeGrafter"/>
</dbReference>
<dbReference type="GO" id="GO:0005829">
    <property type="term" value="C:cytosol"/>
    <property type="evidence" value="ECO:0007669"/>
    <property type="project" value="TreeGrafter"/>
</dbReference>
<dbReference type="EMBL" id="AHEV01000030">
    <property type="protein sequence ID" value="EJR35328.1"/>
    <property type="molecule type" value="Genomic_DNA"/>
</dbReference>
<evidence type="ECO:0000313" key="7">
    <source>
        <dbReference type="Proteomes" id="UP000236165"/>
    </source>
</evidence>
<keyword evidence="8" id="KW-1185">Reference proteome</keyword>
<dbReference type="InterPro" id="IPR036412">
    <property type="entry name" value="HAD-like_sf"/>
</dbReference>
<dbReference type="Proteomes" id="UP000065797">
    <property type="component" value="Unassembled WGS sequence"/>
</dbReference>
<evidence type="ECO:0000313" key="1">
    <source>
        <dbReference type="EMBL" id="EJR35328.1"/>
    </source>
</evidence>
<dbReference type="Gene3D" id="3.40.50.1000">
    <property type="entry name" value="HAD superfamily/HAD-like"/>
    <property type="match status" value="1"/>
</dbReference>
<dbReference type="Proteomes" id="UP000006976">
    <property type="component" value="Unassembled WGS sequence"/>
</dbReference>
<dbReference type="Pfam" id="PF08282">
    <property type="entry name" value="Hydrolase_3"/>
    <property type="match status" value="1"/>
</dbReference>
<evidence type="ECO:0000313" key="2">
    <source>
        <dbReference type="EMBL" id="KWU64863.1"/>
    </source>
</evidence>
<dbReference type="Gene3D" id="3.30.1240.10">
    <property type="match status" value="1"/>
</dbReference>
<accession>J8I696</accession>
<dbReference type="EMBL" id="MKZQ01000036">
    <property type="protein sequence ID" value="PJN69722.1"/>
    <property type="molecule type" value="Genomic_DNA"/>
</dbReference>
<dbReference type="GO" id="GO:0000287">
    <property type="term" value="F:magnesium ion binding"/>
    <property type="evidence" value="ECO:0007669"/>
    <property type="project" value="TreeGrafter"/>
</dbReference>
<dbReference type="InterPro" id="IPR006379">
    <property type="entry name" value="HAD-SF_hydro_IIB"/>
</dbReference>
<reference evidence="1 5" key="1">
    <citation type="submission" date="2012-04" db="EMBL/GenBank/DDBJ databases">
        <title>The Genome Sequence of Bacillus cereus VD078.</title>
        <authorList>
            <consortium name="The Broad Institute Genome Sequencing Platform"/>
            <consortium name="The Broad Institute Genome Sequencing Center for Infectious Disease"/>
            <person name="Feldgarden M."/>
            <person name="Van der Auwera G.A."/>
            <person name="Mahillon J."/>
            <person name="Duprez V."/>
            <person name="Timmery S."/>
            <person name="Mattelet C."/>
            <person name="Dierick K."/>
            <person name="Sun M."/>
            <person name="Yu Z."/>
            <person name="Zhu L."/>
            <person name="Hu X."/>
            <person name="Shank E.B."/>
            <person name="Swiecicka I."/>
            <person name="Hansen B.M."/>
            <person name="Andrup L."/>
            <person name="Young S.K."/>
            <person name="Zeng Q."/>
            <person name="Gargeya S."/>
            <person name="Fitzgerald M."/>
            <person name="Haas B."/>
            <person name="Abouelleil A."/>
            <person name="Alvarado L."/>
            <person name="Arachchi H.M."/>
            <person name="Berlin A."/>
            <person name="Chapman S.B."/>
            <person name="Goldberg J."/>
            <person name="Griggs A."/>
            <person name="Gujja S."/>
            <person name="Hansen M."/>
            <person name="Howarth C."/>
            <person name="Imamovic A."/>
            <person name="Larimer J."/>
            <person name="McCowen C."/>
            <person name="Montmayeur A."/>
            <person name="Murphy C."/>
            <person name="Neiman D."/>
            <person name="Pearson M."/>
            <person name="Priest M."/>
            <person name="Roberts A."/>
            <person name="Saif S."/>
            <person name="Shea T."/>
            <person name="Sisk P."/>
            <person name="Sykes S."/>
            <person name="Wortman J."/>
            <person name="Nusbaum C."/>
            <person name="Birren B."/>
        </authorList>
    </citation>
    <scope>NUCLEOTIDE SEQUENCE [LARGE SCALE GENOMIC DNA]</scope>
    <source>
        <strain evidence="1 5">VD078</strain>
    </source>
</reference>
<dbReference type="PANTHER" id="PTHR10000:SF50">
    <property type="entry name" value="STRESS RESPONSE PROTEIN YHAX"/>
    <property type="match status" value="1"/>
</dbReference>
<dbReference type="KEGG" id="bww:bwei_4135"/>
<reference evidence="4 8" key="4">
    <citation type="submission" date="2020-12" db="EMBL/GenBank/DDBJ databases">
        <title>FDA dAtabase for Regulatory Grade micrObial Sequences (FDA-ARGOS): Supporting development and validation of Infectious Disease Dx tests.</title>
        <authorList>
            <person name="Nelson B."/>
            <person name="Plummer A."/>
            <person name="Tallon L."/>
            <person name="Sadzewicz L."/>
            <person name="Zhao X."/>
            <person name="Boylan J."/>
            <person name="Ott S."/>
            <person name="Bowen H."/>
            <person name="Vavikolanu K."/>
            <person name="Mehta A."/>
            <person name="Aluvathingal J."/>
            <person name="Nadendla S."/>
            <person name="Myers T."/>
            <person name="Yan Y."/>
            <person name="Sichtig H."/>
        </authorList>
    </citation>
    <scope>NUCLEOTIDE SEQUENCE [LARGE SCALE GENOMIC DNA]</scope>
    <source>
        <strain evidence="4 8">FDAARGOS_924</strain>
    </source>
</reference>
<evidence type="ECO:0000313" key="8">
    <source>
        <dbReference type="Proteomes" id="UP000596196"/>
    </source>
</evidence>
<proteinExistence type="predicted"/>
<reference evidence="2 6" key="2">
    <citation type="submission" date="2016-01" db="EMBL/GenBank/DDBJ databases">
        <authorList>
            <person name="McClelland M."/>
            <person name="Jain A."/>
            <person name="Saraogi P."/>
            <person name="Mendelson R."/>
            <person name="Westerman R."/>
            <person name="SanMiguel P."/>
            <person name="Csonka L."/>
        </authorList>
    </citation>
    <scope>NUCLEOTIDE SEQUENCE [LARGE SCALE GENOMIC DNA]</scope>
    <source>
        <strain evidence="2 6">PE8-15</strain>
    </source>
</reference>
<gene>
    <name evidence="3" type="primary">yhaX</name>
    <name evidence="2" type="ORF">AWW70_12205</name>
    <name evidence="3" type="ORF">BACWE_33830</name>
    <name evidence="4" type="ORF">I6G81_04970</name>
    <name evidence="1" type="ORF">III_04487</name>
</gene>
<dbReference type="Proteomes" id="UP000236165">
    <property type="component" value="Unassembled WGS sequence"/>
</dbReference>
<reference evidence="3 7" key="3">
    <citation type="submission" date="2016-10" db="EMBL/GenBank/DDBJ databases">
        <title>Genome Sequence of Bacillus weihenstephanensis GM6LP.</title>
        <authorList>
            <person name="Poehlein A."/>
            <person name="Wemheuer F."/>
            <person name="Hollensteiner J."/>
            <person name="Wemheuer B."/>
        </authorList>
    </citation>
    <scope>NUCLEOTIDE SEQUENCE [LARGE SCALE GENOMIC DNA]</scope>
    <source>
        <strain evidence="3 7">GM6LP</strain>
    </source>
</reference>
<dbReference type="RefSeq" id="WP_000640394.1">
    <property type="nucleotide sequence ID" value="NZ_CAKJWQ010000021.1"/>
</dbReference>
<accession>A0A084IXG7</accession>
<dbReference type="CDD" id="cd07516">
    <property type="entry name" value="HAD_Pase"/>
    <property type="match status" value="1"/>
</dbReference>